<evidence type="ECO:0000313" key="5">
    <source>
        <dbReference type="Proteomes" id="UP000561181"/>
    </source>
</evidence>
<dbReference type="Proteomes" id="UP000561181">
    <property type="component" value="Unassembled WGS sequence"/>
</dbReference>
<dbReference type="AlphaFoldDB" id="A0A848QV38"/>
<reference evidence="4 5" key="1">
    <citation type="submission" date="2020-04" db="EMBL/GenBank/DDBJ databases">
        <authorList>
            <person name="Liu A."/>
        </authorList>
    </citation>
    <scope>NUCLEOTIDE SEQUENCE [LARGE SCALE GENOMIC DNA]</scope>
    <source>
        <strain evidence="4 5">RZ02</strain>
    </source>
</reference>
<dbReference type="PANTHER" id="PTHR10696">
    <property type="entry name" value="GAMMA-BUTYROBETAINE HYDROXYLASE-RELATED"/>
    <property type="match status" value="1"/>
</dbReference>
<dbReference type="RefSeq" id="WP_170014178.1">
    <property type="nucleotide sequence ID" value="NZ_JABCRE010000004.1"/>
</dbReference>
<dbReference type="InterPro" id="IPR050411">
    <property type="entry name" value="AlphaKG_dependent_hydroxylases"/>
</dbReference>
<evidence type="ECO:0000259" key="3">
    <source>
        <dbReference type="Pfam" id="PF02668"/>
    </source>
</evidence>
<dbReference type="Pfam" id="PF02668">
    <property type="entry name" value="TauD"/>
    <property type="match status" value="1"/>
</dbReference>
<name>A0A848QV38_9SPHN</name>
<organism evidence="4 5">
    <name type="scientific">Pontixanthobacter rizhaonensis</name>
    <dbReference type="NCBI Taxonomy" id="2730337"/>
    <lineage>
        <taxon>Bacteria</taxon>
        <taxon>Pseudomonadati</taxon>
        <taxon>Pseudomonadota</taxon>
        <taxon>Alphaproteobacteria</taxon>
        <taxon>Sphingomonadales</taxon>
        <taxon>Erythrobacteraceae</taxon>
        <taxon>Pontixanthobacter</taxon>
    </lineage>
</organism>
<evidence type="ECO:0000256" key="1">
    <source>
        <dbReference type="ARBA" id="ARBA00001954"/>
    </source>
</evidence>
<dbReference type="SUPFAM" id="SSF51197">
    <property type="entry name" value="Clavaminate synthase-like"/>
    <property type="match status" value="1"/>
</dbReference>
<dbReference type="EMBL" id="JABCRE010000004">
    <property type="protein sequence ID" value="NMW32968.1"/>
    <property type="molecule type" value="Genomic_DNA"/>
</dbReference>
<comment type="caution">
    <text evidence="4">The sequence shown here is derived from an EMBL/GenBank/DDBJ whole genome shotgun (WGS) entry which is preliminary data.</text>
</comment>
<proteinExistence type="predicted"/>
<evidence type="ECO:0000313" key="4">
    <source>
        <dbReference type="EMBL" id="NMW32968.1"/>
    </source>
</evidence>
<gene>
    <name evidence="4" type="ORF">HKD42_12935</name>
</gene>
<protein>
    <submittedName>
        <fullName evidence="4">SyrP protein</fullName>
    </submittedName>
</protein>
<keyword evidence="2" id="KW-0560">Oxidoreductase</keyword>
<evidence type="ECO:0000256" key="2">
    <source>
        <dbReference type="ARBA" id="ARBA00023002"/>
    </source>
</evidence>
<dbReference type="PANTHER" id="PTHR10696:SF21">
    <property type="entry name" value="TAUD_TFDA-LIKE DOMAIN-CONTAINING PROTEIN"/>
    <property type="match status" value="1"/>
</dbReference>
<comment type="cofactor">
    <cofactor evidence="1">
        <name>Fe(2+)</name>
        <dbReference type="ChEBI" id="CHEBI:29033"/>
    </cofactor>
</comment>
<dbReference type="GO" id="GO:0016706">
    <property type="term" value="F:2-oxoglutarate-dependent dioxygenase activity"/>
    <property type="evidence" value="ECO:0007669"/>
    <property type="project" value="UniProtKB-ARBA"/>
</dbReference>
<feature type="domain" description="TauD/TfdA-like" evidence="3">
    <location>
        <begin position="26"/>
        <end position="309"/>
    </location>
</feature>
<sequence>MSNAVSTSSTSLSHPATFLPSGSRDLGAFLSANHELIAEALNAKGAVLFRDFNVPDPAYFDAAVELYGGENFAYAKSLSNAVRVNVTPRVFTANEAPPTTEIFLHHEMAQTPIYPSKLFFFCEIAAEEGGATPLCRSDLLVERLEADTPDLIAAFREKGVRYTNVMPAADDAGSGQGRSWKSTLSVGSKADAEARLEDLEYSWDWQADGSLRVTTPRLDAVRDVGGGRSAFFNQLIAAYRGWSDSRNEASRSITYGDGSAIDHDSMMQVIAVADELTYDHAWQAGDVVLVDNYLVMHGRRPFAGKRRVLASLLS</sequence>
<keyword evidence="5" id="KW-1185">Reference proteome</keyword>
<dbReference type="Gene3D" id="3.60.130.10">
    <property type="entry name" value="Clavaminate synthase-like"/>
    <property type="match status" value="1"/>
</dbReference>
<dbReference type="InterPro" id="IPR003819">
    <property type="entry name" value="TauD/TfdA-like"/>
</dbReference>
<accession>A0A848QV38</accession>
<dbReference type="InterPro" id="IPR042098">
    <property type="entry name" value="TauD-like_sf"/>
</dbReference>